<dbReference type="PANTHER" id="PTHR46913">
    <property type="entry name" value="RING-H2 FINGER PROTEIN ATL16"/>
    <property type="match status" value="1"/>
</dbReference>
<dbReference type="KEGG" id="nta:107825930"/>
<comment type="subcellular location">
    <subcellularLocation>
        <location evidence="2">Membrane</location>
        <topology evidence="2">Single-pass membrane protein</topology>
    </subcellularLocation>
</comment>
<dbReference type="GO" id="GO:0008270">
    <property type="term" value="F:zinc ion binding"/>
    <property type="evidence" value="ECO:0007669"/>
    <property type="project" value="UniProtKB-KW"/>
</dbReference>
<keyword evidence="7" id="KW-0479">Metal-binding</keyword>
<keyword evidence="15" id="KW-1185">Reference proteome</keyword>
<name>A0A1S4D4R9_TOBAC</name>
<evidence type="ECO:0000256" key="7">
    <source>
        <dbReference type="ARBA" id="ARBA00022723"/>
    </source>
</evidence>
<keyword evidence="8 14" id="KW-0863">Zinc-finger</keyword>
<dbReference type="RefSeq" id="XP_016508338.2">
    <property type="nucleotide sequence ID" value="XM_016652852.2"/>
</dbReference>
<evidence type="ECO:0000313" key="16">
    <source>
        <dbReference type="RefSeq" id="XP_016508338.2"/>
    </source>
</evidence>
<keyword evidence="6" id="KW-0812">Transmembrane</keyword>
<evidence type="ECO:0000256" key="11">
    <source>
        <dbReference type="ARBA" id="ARBA00022989"/>
    </source>
</evidence>
<dbReference type="SMART" id="SM00184">
    <property type="entry name" value="RING"/>
    <property type="match status" value="1"/>
</dbReference>
<evidence type="ECO:0000256" key="4">
    <source>
        <dbReference type="ARBA" id="ARBA00012483"/>
    </source>
</evidence>
<dbReference type="GeneID" id="107825930"/>
<dbReference type="GO" id="GO:0061630">
    <property type="term" value="F:ubiquitin protein ligase activity"/>
    <property type="evidence" value="ECO:0000318"/>
    <property type="project" value="GO_Central"/>
</dbReference>
<dbReference type="Pfam" id="PF13639">
    <property type="entry name" value="zf-RING_2"/>
    <property type="match status" value="1"/>
</dbReference>
<keyword evidence="5" id="KW-0808">Transferase</keyword>
<evidence type="ECO:0000256" key="5">
    <source>
        <dbReference type="ARBA" id="ARBA00022679"/>
    </source>
</evidence>
<evidence type="ECO:0000256" key="1">
    <source>
        <dbReference type="ARBA" id="ARBA00000900"/>
    </source>
</evidence>
<evidence type="ECO:0000256" key="3">
    <source>
        <dbReference type="ARBA" id="ARBA00004906"/>
    </source>
</evidence>
<accession>A0A1S4D4R9</accession>
<dbReference type="RefSeq" id="XP_016508338.1">
    <property type="nucleotide sequence ID" value="XM_016652852.1"/>
</dbReference>
<evidence type="ECO:0000256" key="10">
    <source>
        <dbReference type="ARBA" id="ARBA00022833"/>
    </source>
</evidence>
<keyword evidence="10" id="KW-0862">Zinc</keyword>
<dbReference type="CDD" id="cd16461">
    <property type="entry name" value="RING-H2_EL5-like"/>
    <property type="match status" value="1"/>
</dbReference>
<dbReference type="Gene3D" id="3.30.40.10">
    <property type="entry name" value="Zinc/RING finger domain, C3HC4 (zinc finger)"/>
    <property type="match status" value="1"/>
</dbReference>
<dbReference type="GO" id="GO:0016020">
    <property type="term" value="C:membrane"/>
    <property type="evidence" value="ECO:0000318"/>
    <property type="project" value="GO_Central"/>
</dbReference>
<dbReference type="EC" id="2.3.2.27" evidence="4"/>
<dbReference type="AlphaFoldDB" id="A0A1S4D4R9"/>
<dbReference type="InterPro" id="IPR044600">
    <property type="entry name" value="ATL1/ATL16-like"/>
</dbReference>
<dbReference type="GO" id="GO:0016567">
    <property type="term" value="P:protein ubiquitination"/>
    <property type="evidence" value="ECO:0007669"/>
    <property type="project" value="InterPro"/>
</dbReference>
<keyword evidence="9" id="KW-0833">Ubl conjugation pathway</keyword>
<gene>
    <name evidence="16" type="primary">LOC107825930</name>
</gene>
<comment type="catalytic activity">
    <reaction evidence="1">
        <text>S-ubiquitinyl-[E2 ubiquitin-conjugating enzyme]-L-cysteine + [acceptor protein]-L-lysine = [E2 ubiquitin-conjugating enzyme]-L-cysteine + N(6)-ubiquitinyl-[acceptor protein]-L-lysine.</text>
        <dbReference type="EC" id="2.3.2.27"/>
    </reaction>
</comment>
<comment type="similarity">
    <text evidence="13">Belongs to the RING-type zinc finger family. ATL subfamily.</text>
</comment>
<reference evidence="16" key="2">
    <citation type="submission" date="2025-08" db="UniProtKB">
        <authorList>
            <consortium name="RefSeq"/>
        </authorList>
    </citation>
    <scope>IDENTIFICATION</scope>
    <source>
        <tissue evidence="16">Leaf</tissue>
    </source>
</reference>
<dbReference type="SMR" id="A0A1S4D4R9"/>
<dbReference type="InterPro" id="IPR013083">
    <property type="entry name" value="Znf_RING/FYVE/PHD"/>
</dbReference>
<dbReference type="InterPro" id="IPR001841">
    <property type="entry name" value="Znf_RING"/>
</dbReference>
<dbReference type="SUPFAM" id="SSF57850">
    <property type="entry name" value="RING/U-box"/>
    <property type="match status" value="1"/>
</dbReference>
<evidence type="ECO:0000256" key="2">
    <source>
        <dbReference type="ARBA" id="ARBA00004167"/>
    </source>
</evidence>
<evidence type="ECO:0000256" key="14">
    <source>
        <dbReference type="PROSITE-ProRule" id="PRU00175"/>
    </source>
</evidence>
<dbReference type="Proteomes" id="UP000790787">
    <property type="component" value="Chromosome 4"/>
</dbReference>
<reference evidence="15" key="1">
    <citation type="journal article" date="2014" name="Nat. Commun.">
        <title>The tobacco genome sequence and its comparison with those of tomato and potato.</title>
        <authorList>
            <person name="Sierro N."/>
            <person name="Battey J.N."/>
            <person name="Ouadi S."/>
            <person name="Bakaher N."/>
            <person name="Bovet L."/>
            <person name="Willig A."/>
            <person name="Goepfert S."/>
            <person name="Peitsch M.C."/>
            <person name="Ivanov N.V."/>
        </authorList>
    </citation>
    <scope>NUCLEOTIDE SEQUENCE [LARGE SCALE GENOMIC DNA]</scope>
</reference>
<organism evidence="15 16">
    <name type="scientific">Nicotiana tabacum</name>
    <name type="common">Common tobacco</name>
    <dbReference type="NCBI Taxonomy" id="4097"/>
    <lineage>
        <taxon>Eukaryota</taxon>
        <taxon>Viridiplantae</taxon>
        <taxon>Streptophyta</taxon>
        <taxon>Embryophyta</taxon>
        <taxon>Tracheophyta</taxon>
        <taxon>Spermatophyta</taxon>
        <taxon>Magnoliopsida</taxon>
        <taxon>eudicotyledons</taxon>
        <taxon>Gunneridae</taxon>
        <taxon>Pentapetalae</taxon>
        <taxon>asterids</taxon>
        <taxon>lamiids</taxon>
        <taxon>Solanales</taxon>
        <taxon>Solanaceae</taxon>
        <taxon>Nicotianoideae</taxon>
        <taxon>Nicotianeae</taxon>
        <taxon>Nicotiana</taxon>
    </lineage>
</organism>
<protein>
    <recommendedName>
        <fullName evidence="4">RING-type E3 ubiquitin transferase</fullName>
        <ecNumber evidence="4">2.3.2.27</ecNumber>
    </recommendedName>
</protein>
<keyword evidence="11" id="KW-1133">Transmembrane helix</keyword>
<evidence type="ECO:0000256" key="13">
    <source>
        <dbReference type="ARBA" id="ARBA00024209"/>
    </source>
</evidence>
<evidence type="ECO:0000313" key="15">
    <source>
        <dbReference type="Proteomes" id="UP000790787"/>
    </source>
</evidence>
<evidence type="ECO:0000256" key="12">
    <source>
        <dbReference type="ARBA" id="ARBA00023136"/>
    </source>
</evidence>
<proteinExistence type="inferred from homology"/>
<keyword evidence="12" id="KW-0472">Membrane</keyword>
<evidence type="ECO:0000256" key="8">
    <source>
        <dbReference type="ARBA" id="ARBA00022771"/>
    </source>
</evidence>
<dbReference type="PaxDb" id="4097-A0A1S4D4R9"/>
<dbReference type="PROSITE" id="PS50089">
    <property type="entry name" value="ZF_RING_2"/>
    <property type="match status" value="1"/>
</dbReference>
<comment type="pathway">
    <text evidence="3">Protein modification; protein ubiquitination.</text>
</comment>
<sequence length="305" mass="34651">MSLYIICKYYISKSPLHLSLYLFWSVFSFAIFLLFQATFTHLGLLHSCTTFIWDNCYCCTKIQFKETLSVVMSYTGKGYSDSSTTGAVEGSSHLKLYQAFIFSVPIFFAFVLLLFFYIFYLRRRRVDWSSLRMRSPQLQHTAATGADELSRCELGLKKEVREMLPIIVFTESFSVKDTQCSVCLGDYQADDRLQQIPVCGHTFHMDCIDLWLATHSTCPLCRQSLLTPAKASTEIPHTTAETSDRTSAEESGDETSRRSGSDCPKVGQLNVEPRTTDERVIEPSSQDASEVDNVDHERDSRDDAM</sequence>
<evidence type="ECO:0000256" key="9">
    <source>
        <dbReference type="ARBA" id="ARBA00022786"/>
    </source>
</evidence>
<dbReference type="GO" id="GO:0006511">
    <property type="term" value="P:ubiquitin-dependent protein catabolic process"/>
    <property type="evidence" value="ECO:0000318"/>
    <property type="project" value="GO_Central"/>
</dbReference>
<dbReference type="OrthoDB" id="8062037at2759"/>
<evidence type="ECO:0000256" key="6">
    <source>
        <dbReference type="ARBA" id="ARBA00022692"/>
    </source>
</evidence>
<dbReference type="FunFam" id="3.30.40.10:FF:000503">
    <property type="entry name" value="RING-H2 finger protein ATL7"/>
    <property type="match status" value="1"/>
</dbReference>
<dbReference type="PANTHER" id="PTHR46913:SF23">
    <property type="entry name" value="E3 UBIQUITIN-PROTEIN LIGASE RHA4A-RELATED"/>
    <property type="match status" value="1"/>
</dbReference>